<dbReference type="RefSeq" id="WP_231488375.1">
    <property type="nucleotide sequence ID" value="NZ_BAAAZO010000001.1"/>
</dbReference>
<keyword evidence="2" id="KW-1185">Reference proteome</keyword>
<name>A0ABP6YYS0_9ACTN</name>
<accession>A0ABP6YYS0</accession>
<sequence length="182" mass="20356">MTSRSPSTAPTTTLRLVRQGRHAAAPEPEIEPGSEMALAMLMSQAFDQPGALDRPMVVKQRIARDAGNLRRLRRVLTDVSDPVRRAETQAAVRTLSEHIAAENDALDQMIEQGRTRRWGPNDFEPGDRVRYLSVWYEVITVGPIGLTVRFHRPRDGSSWDVPAEYAKVTGRRRNGVEDIDAA</sequence>
<evidence type="ECO:0000313" key="1">
    <source>
        <dbReference type="EMBL" id="GAA3593217.1"/>
    </source>
</evidence>
<gene>
    <name evidence="1" type="ORF">GCM10022223_05100</name>
</gene>
<protein>
    <submittedName>
        <fullName evidence="1">Uncharacterized protein</fullName>
    </submittedName>
</protein>
<dbReference type="EMBL" id="BAAAZO010000001">
    <property type="protein sequence ID" value="GAA3593217.1"/>
    <property type="molecule type" value="Genomic_DNA"/>
</dbReference>
<reference evidence="2" key="1">
    <citation type="journal article" date="2019" name="Int. J. Syst. Evol. Microbiol.">
        <title>The Global Catalogue of Microorganisms (GCM) 10K type strain sequencing project: providing services to taxonomists for standard genome sequencing and annotation.</title>
        <authorList>
            <consortium name="The Broad Institute Genomics Platform"/>
            <consortium name="The Broad Institute Genome Sequencing Center for Infectious Disease"/>
            <person name="Wu L."/>
            <person name="Ma J."/>
        </authorList>
    </citation>
    <scope>NUCLEOTIDE SEQUENCE [LARGE SCALE GENOMIC DNA]</scope>
    <source>
        <strain evidence="2">JCM 16902</strain>
    </source>
</reference>
<evidence type="ECO:0000313" key="2">
    <source>
        <dbReference type="Proteomes" id="UP001501074"/>
    </source>
</evidence>
<organism evidence="1 2">
    <name type="scientific">Kineosporia mesophila</name>
    <dbReference type="NCBI Taxonomy" id="566012"/>
    <lineage>
        <taxon>Bacteria</taxon>
        <taxon>Bacillati</taxon>
        <taxon>Actinomycetota</taxon>
        <taxon>Actinomycetes</taxon>
        <taxon>Kineosporiales</taxon>
        <taxon>Kineosporiaceae</taxon>
        <taxon>Kineosporia</taxon>
    </lineage>
</organism>
<proteinExistence type="predicted"/>
<comment type="caution">
    <text evidence="1">The sequence shown here is derived from an EMBL/GenBank/DDBJ whole genome shotgun (WGS) entry which is preliminary data.</text>
</comment>
<dbReference type="Proteomes" id="UP001501074">
    <property type="component" value="Unassembled WGS sequence"/>
</dbReference>